<dbReference type="PROSITE" id="PS50206">
    <property type="entry name" value="RHODANESE_3"/>
    <property type="match status" value="2"/>
</dbReference>
<protein>
    <recommendedName>
        <fullName evidence="2">Rhodanese domain-containing protein</fullName>
    </recommendedName>
</protein>
<dbReference type="Proteomes" id="UP000031189">
    <property type="component" value="Unassembled WGS sequence"/>
</dbReference>
<dbReference type="SMART" id="SM00450">
    <property type="entry name" value="RHOD"/>
    <property type="match status" value="2"/>
</dbReference>
<evidence type="ECO:0000259" key="2">
    <source>
        <dbReference type="PROSITE" id="PS50206"/>
    </source>
</evidence>
<dbReference type="PANTHER" id="PTHR43031">
    <property type="entry name" value="FAD-DEPENDENT OXIDOREDUCTASE"/>
    <property type="match status" value="1"/>
</dbReference>
<dbReference type="Gene3D" id="3.40.250.10">
    <property type="entry name" value="Rhodanese-like domain"/>
    <property type="match status" value="2"/>
</dbReference>
<reference evidence="3 4" key="1">
    <citation type="submission" date="2014-12" db="EMBL/GenBank/DDBJ databases">
        <title>Draft genome sequence of Terrisporobacter sp. 08-306576, isolated from the blood culture of a bacteremia patient.</title>
        <authorList>
            <person name="Lund L.C."/>
            <person name="Sydenham T.V."/>
            <person name="Hogh S.V."/>
            <person name="Skov M.N."/>
            <person name="Kemp M."/>
            <person name="Justesen U.S."/>
        </authorList>
    </citation>
    <scope>NUCLEOTIDE SEQUENCE [LARGE SCALE GENOMIC DNA]</scope>
    <source>
        <strain evidence="3 4">08-306576</strain>
    </source>
</reference>
<keyword evidence="4" id="KW-1185">Reference proteome</keyword>
<dbReference type="InterPro" id="IPR036873">
    <property type="entry name" value="Rhodanese-like_dom_sf"/>
</dbReference>
<evidence type="ECO:0000313" key="4">
    <source>
        <dbReference type="Proteomes" id="UP000031189"/>
    </source>
</evidence>
<proteinExistence type="predicted"/>
<dbReference type="STRING" id="1577792.QX51_17705"/>
<dbReference type="CDD" id="cd00158">
    <property type="entry name" value="RHOD"/>
    <property type="match status" value="2"/>
</dbReference>
<dbReference type="PROSITE" id="PS51257">
    <property type="entry name" value="PROKAR_LIPOPROTEIN"/>
    <property type="match status" value="1"/>
</dbReference>
<feature type="chain" id="PRO_5002098464" description="Rhodanese domain-containing protein" evidence="1">
    <location>
        <begin position="24"/>
        <end position="237"/>
    </location>
</feature>
<dbReference type="RefSeq" id="WP_039681231.1">
    <property type="nucleotide sequence ID" value="NZ_JAWGXO010000020.1"/>
</dbReference>
<feature type="signal peptide" evidence="1">
    <location>
        <begin position="1"/>
        <end position="23"/>
    </location>
</feature>
<dbReference type="InterPro" id="IPR050229">
    <property type="entry name" value="GlpE_sulfurtransferase"/>
</dbReference>
<dbReference type="PANTHER" id="PTHR43031:SF1">
    <property type="entry name" value="PYRIDINE NUCLEOTIDE-DISULPHIDE OXIDOREDUCTASE"/>
    <property type="match status" value="1"/>
</dbReference>
<dbReference type="EMBL" id="JWHR01000151">
    <property type="protein sequence ID" value="KHS55726.1"/>
    <property type="molecule type" value="Genomic_DNA"/>
</dbReference>
<feature type="domain" description="Rhodanese" evidence="2">
    <location>
        <begin position="151"/>
        <end position="237"/>
    </location>
</feature>
<dbReference type="AlphaFoldDB" id="A0A0B3VG72"/>
<organism evidence="3 4">
    <name type="scientific">Terrisporobacter othiniensis</name>
    <dbReference type="NCBI Taxonomy" id="1577792"/>
    <lineage>
        <taxon>Bacteria</taxon>
        <taxon>Bacillati</taxon>
        <taxon>Bacillota</taxon>
        <taxon>Clostridia</taxon>
        <taxon>Peptostreptococcales</taxon>
        <taxon>Peptostreptococcaceae</taxon>
        <taxon>Terrisporobacter</taxon>
    </lineage>
</organism>
<dbReference type="SUPFAM" id="SSF52821">
    <property type="entry name" value="Rhodanese/Cell cycle control phosphatase"/>
    <property type="match status" value="2"/>
</dbReference>
<accession>A0A0B3VG72</accession>
<evidence type="ECO:0000313" key="3">
    <source>
        <dbReference type="EMBL" id="KHS55726.1"/>
    </source>
</evidence>
<gene>
    <name evidence="3" type="ORF">QX51_17705</name>
</gene>
<comment type="caution">
    <text evidence="3">The sequence shown here is derived from an EMBL/GenBank/DDBJ whole genome shotgun (WGS) entry which is preliminary data.</text>
</comment>
<dbReference type="OrthoDB" id="9800872at2"/>
<evidence type="ECO:0000256" key="1">
    <source>
        <dbReference type="SAM" id="SignalP"/>
    </source>
</evidence>
<sequence length="237" mass="26172">MKMNKRFKVLSIGMLLVVTLSSAIGCSSKGSGESYNEIDSAKTIELVNETKETLVIDVRGADAYAKGHLANAINIPFDEFEGKISDLEGYKDQTIVLICNTGNKSGKAGKMLVDKGFTKVYNAEDGMEEYDYDTVTYTNVTGSEFEKLAAEKTDAVVLDLRDAKDFEKSSVENAVNIPMDEFEAKASEKLKDKNQEILLYCNTGNRTSEASQILEKNGYTNVVNSIDGVKEYEFKLK</sequence>
<dbReference type="Pfam" id="PF00581">
    <property type="entry name" value="Rhodanese"/>
    <property type="match status" value="2"/>
</dbReference>
<name>A0A0B3VG72_9FIRM</name>
<feature type="domain" description="Rhodanese" evidence="2">
    <location>
        <begin position="49"/>
        <end position="136"/>
    </location>
</feature>
<dbReference type="InterPro" id="IPR001763">
    <property type="entry name" value="Rhodanese-like_dom"/>
</dbReference>
<keyword evidence="1" id="KW-0732">Signal</keyword>